<reference evidence="2" key="1">
    <citation type="submission" date="2024-02" db="UniProtKB">
        <authorList>
            <consortium name="WormBaseParasite"/>
        </authorList>
    </citation>
    <scope>IDENTIFICATION</scope>
</reference>
<dbReference type="Proteomes" id="UP000887575">
    <property type="component" value="Unassembled WGS sequence"/>
</dbReference>
<protein>
    <submittedName>
        <fullName evidence="2">ATP synthase subunit e, mitochondrial</fullName>
    </submittedName>
</protein>
<name>A0AAF3EFC9_9BILA</name>
<dbReference type="WBParaSite" id="MBELARI_LOCUS12669">
    <property type="protein sequence ID" value="MBELARI_LOCUS12669"/>
    <property type="gene ID" value="MBELARI_LOCUS12669"/>
</dbReference>
<organism evidence="1 2">
    <name type="scientific">Mesorhabditis belari</name>
    <dbReference type="NCBI Taxonomy" id="2138241"/>
    <lineage>
        <taxon>Eukaryota</taxon>
        <taxon>Metazoa</taxon>
        <taxon>Ecdysozoa</taxon>
        <taxon>Nematoda</taxon>
        <taxon>Chromadorea</taxon>
        <taxon>Rhabditida</taxon>
        <taxon>Rhabditina</taxon>
        <taxon>Rhabditomorpha</taxon>
        <taxon>Rhabditoidea</taxon>
        <taxon>Rhabditidae</taxon>
        <taxon>Mesorhabditinae</taxon>
        <taxon>Mesorhabditis</taxon>
    </lineage>
</organism>
<accession>A0AAF3EFC9</accession>
<dbReference type="AlphaFoldDB" id="A0AAF3EFC9"/>
<proteinExistence type="predicted"/>
<evidence type="ECO:0000313" key="1">
    <source>
        <dbReference type="Proteomes" id="UP000887575"/>
    </source>
</evidence>
<sequence length="77" mass="8877">MQAVRQIFKPLIDLQHAYMNPHEHFGRANITRAVILTYVSAFFAVKWNGKRKAQALETEKQRERQNVVNDALARAGL</sequence>
<keyword evidence="1" id="KW-1185">Reference proteome</keyword>
<evidence type="ECO:0000313" key="2">
    <source>
        <dbReference type="WBParaSite" id="MBELARI_LOCUS12669"/>
    </source>
</evidence>